<organism evidence="2 3">
    <name type="scientific">Alkalilimnicola ehrlichii</name>
    <dbReference type="NCBI Taxonomy" id="351052"/>
    <lineage>
        <taxon>Bacteria</taxon>
        <taxon>Pseudomonadati</taxon>
        <taxon>Pseudomonadota</taxon>
        <taxon>Gammaproteobacteria</taxon>
        <taxon>Chromatiales</taxon>
        <taxon>Ectothiorhodospiraceae</taxon>
        <taxon>Alkalilimnicola</taxon>
    </lineage>
</organism>
<feature type="domain" description="Beta-lactamase-related" evidence="1">
    <location>
        <begin position="84"/>
        <end position="363"/>
    </location>
</feature>
<dbReference type="InterPro" id="IPR001466">
    <property type="entry name" value="Beta-lactam-related"/>
</dbReference>
<dbReference type="RefSeq" id="WP_116302164.1">
    <property type="nucleotide sequence ID" value="NZ_NFZV01000008.1"/>
</dbReference>
<evidence type="ECO:0000313" key="3">
    <source>
        <dbReference type="Proteomes" id="UP000256763"/>
    </source>
</evidence>
<dbReference type="InterPro" id="IPR012338">
    <property type="entry name" value="Beta-lactam/transpept-like"/>
</dbReference>
<evidence type="ECO:0000259" key="1">
    <source>
        <dbReference type="Pfam" id="PF00144"/>
    </source>
</evidence>
<name>A0A3E0WV85_9GAMM</name>
<dbReference type="AlphaFoldDB" id="A0A3E0WV85"/>
<protein>
    <recommendedName>
        <fullName evidence="1">Beta-lactamase-related domain-containing protein</fullName>
    </recommendedName>
</protein>
<keyword evidence="3" id="KW-1185">Reference proteome</keyword>
<dbReference type="Proteomes" id="UP000256763">
    <property type="component" value="Unassembled WGS sequence"/>
</dbReference>
<dbReference type="Pfam" id="PF00144">
    <property type="entry name" value="Beta-lactamase"/>
    <property type="match status" value="1"/>
</dbReference>
<gene>
    <name evidence="2" type="ORF">CAL65_10360</name>
</gene>
<dbReference type="EMBL" id="NFZW01000008">
    <property type="protein sequence ID" value="RFA36902.1"/>
    <property type="molecule type" value="Genomic_DNA"/>
</dbReference>
<evidence type="ECO:0000313" key="2">
    <source>
        <dbReference type="EMBL" id="RFA36902.1"/>
    </source>
</evidence>
<dbReference type="InterPro" id="IPR050789">
    <property type="entry name" value="Diverse_Enzym_Activities"/>
</dbReference>
<dbReference type="Gene3D" id="3.40.710.10">
    <property type="entry name" value="DD-peptidase/beta-lactamase superfamily"/>
    <property type="match status" value="1"/>
</dbReference>
<dbReference type="OrthoDB" id="9814204at2"/>
<dbReference type="PANTHER" id="PTHR43283:SF14">
    <property type="entry name" value="BLL8153 PROTEIN"/>
    <property type="match status" value="1"/>
</dbReference>
<comment type="caution">
    <text evidence="2">The sequence shown here is derived from an EMBL/GenBank/DDBJ whole genome shotgun (WGS) entry which is preliminary data.</text>
</comment>
<accession>A0A3E0WV85</accession>
<dbReference type="PANTHER" id="PTHR43283">
    <property type="entry name" value="BETA-LACTAMASE-RELATED"/>
    <property type="match status" value="1"/>
</dbReference>
<dbReference type="SUPFAM" id="SSF56601">
    <property type="entry name" value="beta-lactamase/transpeptidase-like"/>
    <property type="match status" value="1"/>
</dbReference>
<proteinExistence type="predicted"/>
<sequence length="392" mass="43208">MKRSIALGTVALVLLLGLSVWLFYFEPKLSLLDPDRAAENFRNMDAIFPTVAIPASTQPRPLPEGPSLSAAMLDEELPEFLARSQTTSLIVLHGGRLVHESYYQGYSVDSQATSFSAAKAVLSALIGIAIAEGAIGSVDDPVVAYRPDLADSGFADVTLNDLLRMTSGIAFDEDYSDPESDGIAIHYQLYARFRSIERLTATYPAAQPPGTSFDYASINTQALAMVLEAATGASLPDYLYEKLWNPLGMAAGATWITDVYGNAVGFWGLSARPRDLAKFGQLYLQQGAWDDEQLIPPEWIARSTEAEEPFLQRGIIRNNWGYQHKWWLPRDGDQDYAALGLWGQIIYINPHFELVVVKTSADPNFRAHEFEAVERFRQIGATLSCPTALTEC</sequence>
<reference evidence="3" key="1">
    <citation type="submission" date="2017-05" db="EMBL/GenBank/DDBJ databases">
        <authorList>
            <person name="Sharma S."/>
            <person name="Sidhu C."/>
            <person name="Pinnaka A.K."/>
        </authorList>
    </citation>
    <scope>NUCLEOTIDE SEQUENCE [LARGE SCALE GENOMIC DNA]</scope>
    <source>
        <strain evidence="3">AK93</strain>
    </source>
</reference>